<dbReference type="SUPFAM" id="SSF49265">
    <property type="entry name" value="Fibronectin type III"/>
    <property type="match status" value="1"/>
</dbReference>
<dbReference type="InterPro" id="IPR036116">
    <property type="entry name" value="FN3_sf"/>
</dbReference>
<dbReference type="InterPro" id="IPR036179">
    <property type="entry name" value="Ig-like_dom_sf"/>
</dbReference>
<name>A0A835CR80_APHGI</name>
<dbReference type="SMART" id="SM00409">
    <property type="entry name" value="IG"/>
    <property type="match status" value="3"/>
</dbReference>
<evidence type="ECO:0000256" key="2">
    <source>
        <dbReference type="ARBA" id="ARBA00023157"/>
    </source>
</evidence>
<protein>
    <recommendedName>
        <fullName evidence="7">Ig-like domain-containing protein</fullName>
    </recommendedName>
</protein>
<evidence type="ECO:0000256" key="5">
    <source>
        <dbReference type="SAM" id="Phobius"/>
    </source>
</evidence>
<dbReference type="Proteomes" id="UP000639338">
    <property type="component" value="Unassembled WGS sequence"/>
</dbReference>
<dbReference type="GO" id="GO:0050808">
    <property type="term" value="P:synapse organization"/>
    <property type="evidence" value="ECO:0007669"/>
    <property type="project" value="TreeGrafter"/>
</dbReference>
<dbReference type="InterPro" id="IPR013098">
    <property type="entry name" value="Ig_I-set"/>
</dbReference>
<keyword evidence="5" id="KW-1133">Transmembrane helix</keyword>
<keyword evidence="1" id="KW-0677">Repeat</keyword>
<feature type="chain" id="PRO_5032983062" description="Ig-like domain-containing protein" evidence="6">
    <location>
        <begin position="21"/>
        <end position="480"/>
    </location>
</feature>
<dbReference type="GO" id="GO:0005886">
    <property type="term" value="C:plasma membrane"/>
    <property type="evidence" value="ECO:0007669"/>
    <property type="project" value="TreeGrafter"/>
</dbReference>
<dbReference type="PANTHER" id="PTHR45080:SF33">
    <property type="entry name" value="IG-LIKE DOMAIN-CONTAINING PROTEIN"/>
    <property type="match status" value="1"/>
</dbReference>
<dbReference type="Pfam" id="PF13927">
    <property type="entry name" value="Ig_3"/>
    <property type="match status" value="2"/>
</dbReference>
<dbReference type="FunFam" id="2.60.40.10:FF:000032">
    <property type="entry name" value="palladin isoform X1"/>
    <property type="match status" value="1"/>
</dbReference>
<dbReference type="PANTHER" id="PTHR45080">
    <property type="entry name" value="CONTACTIN 5"/>
    <property type="match status" value="1"/>
</dbReference>
<dbReference type="GO" id="GO:0043025">
    <property type="term" value="C:neuronal cell body"/>
    <property type="evidence" value="ECO:0007669"/>
    <property type="project" value="TreeGrafter"/>
</dbReference>
<evidence type="ECO:0000256" key="1">
    <source>
        <dbReference type="ARBA" id="ARBA00022737"/>
    </source>
</evidence>
<evidence type="ECO:0000256" key="6">
    <source>
        <dbReference type="SAM" id="SignalP"/>
    </source>
</evidence>
<dbReference type="AlphaFoldDB" id="A0A835CR80"/>
<feature type="domain" description="Ig-like" evidence="7">
    <location>
        <begin position="249"/>
        <end position="339"/>
    </location>
</feature>
<feature type="region of interest" description="Disordered" evidence="4">
    <location>
        <begin position="24"/>
        <end position="59"/>
    </location>
</feature>
<feature type="compositionally biased region" description="Acidic residues" evidence="4">
    <location>
        <begin position="28"/>
        <end position="44"/>
    </location>
</feature>
<feature type="transmembrane region" description="Helical" evidence="5">
    <location>
        <begin position="462"/>
        <end position="478"/>
    </location>
</feature>
<dbReference type="CDD" id="cd00063">
    <property type="entry name" value="FN3"/>
    <property type="match status" value="1"/>
</dbReference>
<feature type="signal peptide" evidence="6">
    <location>
        <begin position="1"/>
        <end position="20"/>
    </location>
</feature>
<dbReference type="GO" id="GO:0030424">
    <property type="term" value="C:axon"/>
    <property type="evidence" value="ECO:0007669"/>
    <property type="project" value="TreeGrafter"/>
</dbReference>
<keyword evidence="9" id="KW-1185">Reference proteome</keyword>
<reference evidence="8 9" key="1">
    <citation type="submission" date="2020-08" db="EMBL/GenBank/DDBJ databases">
        <title>Aphidius gifuensis genome sequencing and assembly.</title>
        <authorList>
            <person name="Du Z."/>
        </authorList>
    </citation>
    <scope>NUCLEOTIDE SEQUENCE [LARGE SCALE GENOMIC DNA]</scope>
    <source>
        <strain evidence="8">YNYX2018</strain>
        <tissue evidence="8">Adults</tissue>
    </source>
</reference>
<dbReference type="OrthoDB" id="6159398at2759"/>
<keyword evidence="6" id="KW-0732">Signal</keyword>
<dbReference type="InterPro" id="IPR013783">
    <property type="entry name" value="Ig-like_fold"/>
</dbReference>
<dbReference type="SMART" id="SM00060">
    <property type="entry name" value="FN3"/>
    <property type="match status" value="1"/>
</dbReference>
<accession>A0A835CR80</accession>
<organism evidence="8 9">
    <name type="scientific">Aphidius gifuensis</name>
    <name type="common">Parasitoid wasp</name>
    <dbReference type="NCBI Taxonomy" id="684658"/>
    <lineage>
        <taxon>Eukaryota</taxon>
        <taxon>Metazoa</taxon>
        <taxon>Ecdysozoa</taxon>
        <taxon>Arthropoda</taxon>
        <taxon>Hexapoda</taxon>
        <taxon>Insecta</taxon>
        <taxon>Pterygota</taxon>
        <taxon>Neoptera</taxon>
        <taxon>Endopterygota</taxon>
        <taxon>Hymenoptera</taxon>
        <taxon>Apocrita</taxon>
        <taxon>Ichneumonoidea</taxon>
        <taxon>Braconidae</taxon>
        <taxon>Aphidiinae</taxon>
        <taxon>Aphidius</taxon>
    </lineage>
</organism>
<evidence type="ECO:0000256" key="4">
    <source>
        <dbReference type="SAM" id="MobiDB-lite"/>
    </source>
</evidence>
<evidence type="ECO:0000259" key="7">
    <source>
        <dbReference type="PROSITE" id="PS50835"/>
    </source>
</evidence>
<dbReference type="Pfam" id="PF07679">
    <property type="entry name" value="I-set"/>
    <property type="match status" value="1"/>
</dbReference>
<comment type="caution">
    <text evidence="8">The sequence shown here is derived from an EMBL/GenBank/DDBJ whole genome shotgun (WGS) entry which is preliminary data.</text>
</comment>
<dbReference type="SMART" id="SM00408">
    <property type="entry name" value="IGc2"/>
    <property type="match status" value="3"/>
</dbReference>
<dbReference type="InterPro" id="IPR003599">
    <property type="entry name" value="Ig_sub"/>
</dbReference>
<dbReference type="Gene3D" id="2.60.40.10">
    <property type="entry name" value="Immunoglobulins"/>
    <property type="match status" value="4"/>
</dbReference>
<dbReference type="GO" id="GO:0007156">
    <property type="term" value="P:homophilic cell adhesion via plasma membrane adhesion molecules"/>
    <property type="evidence" value="ECO:0007669"/>
    <property type="project" value="TreeGrafter"/>
</dbReference>
<dbReference type="PROSITE" id="PS50835">
    <property type="entry name" value="IG_LIKE"/>
    <property type="match status" value="3"/>
</dbReference>
<keyword evidence="5" id="KW-0812">Transmembrane</keyword>
<gene>
    <name evidence="8" type="ORF">HCN44_008589</name>
</gene>
<dbReference type="InterPro" id="IPR050958">
    <property type="entry name" value="Cell_Adh-Cytoskel_Orgn"/>
</dbReference>
<evidence type="ECO:0000256" key="3">
    <source>
        <dbReference type="ARBA" id="ARBA00023319"/>
    </source>
</evidence>
<evidence type="ECO:0000313" key="9">
    <source>
        <dbReference type="Proteomes" id="UP000639338"/>
    </source>
</evidence>
<keyword evidence="3" id="KW-0393">Immunoglobulin domain</keyword>
<dbReference type="Pfam" id="PF00041">
    <property type="entry name" value="fn3"/>
    <property type="match status" value="1"/>
</dbReference>
<evidence type="ECO:0000313" key="8">
    <source>
        <dbReference type="EMBL" id="KAF7989915.1"/>
    </source>
</evidence>
<dbReference type="InterPro" id="IPR007110">
    <property type="entry name" value="Ig-like_dom"/>
</dbReference>
<dbReference type="EMBL" id="JACMRX010000005">
    <property type="protein sequence ID" value="KAF7989915.1"/>
    <property type="molecule type" value="Genomic_DNA"/>
</dbReference>
<sequence length="480" mass="54406">MKTLNIVVLFALISTAQVYGRPDKYDEGFIEDTPQEYDDDDDIDTVEKDNKDTSSGPPAILSKPINYDVEAGQTVEFPCERINADNIAAAWKKDGTDLFIGTILVPQHKTNIKLRQNYSLIIENVTKADSSSNYVCEILSGGNSIKVIHSLRVDNDWMDRLIRPWPKKSIHINEGDSIKFGCETKFIPTKEMKWSLKGERPHFNEEINGNYITIKKATHKNHGHYQCLAEDGTDRLYDESVDITVNSSPIIELSHDTVHTGLGMNATLTCKVYGHPHVRVTWSKNGENYSDKKNKKFITESKSHEHKFIIKHVSQNDLGIYKCIATNSKGTVEGEIKLTGTPATPKFIANTINDDDSTFTLKWHVESFSPIIEYTLEYRKINEEQWSLEKPKVIKNNVGYIYTAEYSFKNLEPNKYEAVLKAQNAFGWSERSSIHSFRKEILSEKPENVEGMNSNASTTQPLTVLAALFLVVVSFVTIRL</sequence>
<keyword evidence="2" id="KW-1015">Disulfide bond</keyword>
<dbReference type="InterPro" id="IPR003961">
    <property type="entry name" value="FN3_dom"/>
</dbReference>
<dbReference type="GO" id="GO:0008046">
    <property type="term" value="F:axon guidance receptor activity"/>
    <property type="evidence" value="ECO:0007669"/>
    <property type="project" value="TreeGrafter"/>
</dbReference>
<dbReference type="InterPro" id="IPR003598">
    <property type="entry name" value="Ig_sub2"/>
</dbReference>
<feature type="domain" description="Ig-like" evidence="7">
    <location>
        <begin position="58"/>
        <end position="154"/>
    </location>
</feature>
<dbReference type="SUPFAM" id="SSF48726">
    <property type="entry name" value="Immunoglobulin"/>
    <property type="match status" value="3"/>
</dbReference>
<feature type="domain" description="Ig-like" evidence="7">
    <location>
        <begin position="164"/>
        <end position="244"/>
    </location>
</feature>
<proteinExistence type="predicted"/>
<keyword evidence="5" id="KW-0472">Membrane</keyword>